<organism evidence="1 2">
    <name type="scientific">Mucilaginibacter gossypiicola</name>
    <dbReference type="NCBI Taxonomy" id="551995"/>
    <lineage>
        <taxon>Bacteria</taxon>
        <taxon>Pseudomonadati</taxon>
        <taxon>Bacteroidota</taxon>
        <taxon>Sphingobacteriia</taxon>
        <taxon>Sphingobacteriales</taxon>
        <taxon>Sphingobacteriaceae</taxon>
        <taxon>Mucilaginibacter</taxon>
    </lineage>
</organism>
<accession>A0A1H8T324</accession>
<dbReference type="PANTHER" id="PTHR39550">
    <property type="entry name" value="SLL0658 PROTEIN"/>
    <property type="match status" value="1"/>
</dbReference>
<dbReference type="InterPro" id="IPR021799">
    <property type="entry name" value="PIN-like_prokaryotic"/>
</dbReference>
<sequence length="152" mass="17055">MQITYETVIADTTCFILLDKIGELNLLKLLFGYVVTTTVIALEFGEPLPEWVRIKEVKDVVFQATLDVDWGEASAIALAIESLSSLIILDDDKARKKARKLQLNVTGTLGLFLKAKREGIIPNVRSMLNKVQKTNFHYSENVFNEILKLAGE</sequence>
<dbReference type="RefSeq" id="WP_091219670.1">
    <property type="nucleotide sequence ID" value="NZ_FOCL01000014.1"/>
</dbReference>
<protein>
    <submittedName>
        <fullName evidence="1">Predicted nucleic acid-binding protein, contains PIN domain</fullName>
    </submittedName>
</protein>
<proteinExistence type="predicted"/>
<dbReference type="OrthoDB" id="764457at2"/>
<dbReference type="PANTHER" id="PTHR39550:SF1">
    <property type="entry name" value="SLL0658 PROTEIN"/>
    <property type="match status" value="1"/>
</dbReference>
<name>A0A1H8T324_9SPHI</name>
<dbReference type="Proteomes" id="UP000198942">
    <property type="component" value="Unassembled WGS sequence"/>
</dbReference>
<dbReference type="STRING" id="551995.SAMN05192574_11495"/>
<evidence type="ECO:0000313" key="2">
    <source>
        <dbReference type="Proteomes" id="UP000198942"/>
    </source>
</evidence>
<reference evidence="2" key="1">
    <citation type="submission" date="2016-10" db="EMBL/GenBank/DDBJ databases">
        <authorList>
            <person name="Varghese N."/>
            <person name="Submissions S."/>
        </authorList>
    </citation>
    <scope>NUCLEOTIDE SEQUENCE [LARGE SCALE GENOMIC DNA]</scope>
    <source>
        <strain evidence="2">Gh-48</strain>
    </source>
</reference>
<evidence type="ECO:0000313" key="1">
    <source>
        <dbReference type="EMBL" id="SEO85469.1"/>
    </source>
</evidence>
<dbReference type="EMBL" id="FOCL01000014">
    <property type="protein sequence ID" value="SEO85469.1"/>
    <property type="molecule type" value="Genomic_DNA"/>
</dbReference>
<gene>
    <name evidence="1" type="ORF">SAMN05192574_11495</name>
</gene>
<dbReference type="Pfam" id="PF11848">
    <property type="entry name" value="DUF3368"/>
    <property type="match status" value="1"/>
</dbReference>
<dbReference type="AlphaFoldDB" id="A0A1H8T324"/>
<keyword evidence="2" id="KW-1185">Reference proteome</keyword>